<organism evidence="3 4">
    <name type="scientific">Colwellia asteriadis</name>
    <dbReference type="NCBI Taxonomy" id="517723"/>
    <lineage>
        <taxon>Bacteria</taxon>
        <taxon>Pseudomonadati</taxon>
        <taxon>Pseudomonadota</taxon>
        <taxon>Gammaproteobacteria</taxon>
        <taxon>Alteromonadales</taxon>
        <taxon>Colwelliaceae</taxon>
        <taxon>Colwellia</taxon>
    </lineage>
</organism>
<dbReference type="PIRSF" id="PIRSF006755">
    <property type="entry name" value="DTB_synth"/>
    <property type="match status" value="1"/>
</dbReference>
<evidence type="ECO:0000313" key="4">
    <source>
        <dbReference type="Proteomes" id="UP001500021"/>
    </source>
</evidence>
<comment type="similarity">
    <text evidence="2">Belongs to the dethiobiotin synthetase family.</text>
</comment>
<comment type="function">
    <text evidence="2">Catalyzes a mechanistically unusual reaction, the ATP-dependent insertion of CO2 between the N7 and N8 nitrogen atoms of 7,8-diaminopelargonic acid (DAPA, also called 7,8-diammoniononanoate) to form a ureido ring.</text>
</comment>
<reference evidence="4" key="1">
    <citation type="journal article" date="2019" name="Int. J. Syst. Evol. Microbiol.">
        <title>The Global Catalogue of Microorganisms (GCM) 10K type strain sequencing project: providing services to taxonomists for standard genome sequencing and annotation.</title>
        <authorList>
            <consortium name="The Broad Institute Genomics Platform"/>
            <consortium name="The Broad Institute Genome Sequencing Center for Infectious Disease"/>
            <person name="Wu L."/>
            <person name="Ma J."/>
        </authorList>
    </citation>
    <scope>NUCLEOTIDE SEQUENCE [LARGE SCALE GENOMIC DNA]</scope>
    <source>
        <strain evidence="4">JCM 15608</strain>
    </source>
</reference>
<dbReference type="Gene3D" id="3.40.50.300">
    <property type="entry name" value="P-loop containing nucleotide triphosphate hydrolases"/>
    <property type="match status" value="1"/>
</dbReference>
<dbReference type="PANTHER" id="PTHR43210">
    <property type="entry name" value="DETHIOBIOTIN SYNTHETASE"/>
    <property type="match status" value="1"/>
</dbReference>
<feature type="binding site" evidence="2">
    <location>
        <position position="55"/>
    </location>
    <ligand>
        <name>Mg(2+)</name>
        <dbReference type="ChEBI" id="CHEBI:18420"/>
    </ligand>
</feature>
<evidence type="ECO:0000256" key="2">
    <source>
        <dbReference type="HAMAP-Rule" id="MF_00336"/>
    </source>
</evidence>
<comment type="cofactor">
    <cofactor evidence="2">
        <name>Mg(2+)</name>
        <dbReference type="ChEBI" id="CHEBI:18420"/>
    </cofactor>
</comment>
<evidence type="ECO:0000313" key="3">
    <source>
        <dbReference type="EMBL" id="GAA0818590.1"/>
    </source>
</evidence>
<dbReference type="HAMAP" id="MF_00336">
    <property type="entry name" value="BioD"/>
    <property type="match status" value="1"/>
</dbReference>
<feature type="binding site" evidence="2">
    <location>
        <begin position="187"/>
        <end position="188"/>
    </location>
    <ligand>
        <name>ATP</name>
        <dbReference type="ChEBI" id="CHEBI:30616"/>
    </ligand>
</feature>
<gene>
    <name evidence="2 3" type="primary">bioD</name>
    <name evidence="3" type="ORF">GCM10009111_21470</name>
</gene>
<dbReference type="PANTHER" id="PTHR43210:SF5">
    <property type="entry name" value="DETHIOBIOTIN SYNTHETASE"/>
    <property type="match status" value="1"/>
</dbReference>
<keyword evidence="1 2" id="KW-0093">Biotin biosynthesis</keyword>
<keyword evidence="4" id="KW-1185">Reference proteome</keyword>
<feature type="binding site" evidence="2">
    <location>
        <position position="117"/>
    </location>
    <ligand>
        <name>Mg(2+)</name>
        <dbReference type="ChEBI" id="CHEBI:18420"/>
    </ligand>
</feature>
<feature type="binding site" evidence="2">
    <location>
        <position position="55"/>
    </location>
    <ligand>
        <name>ATP</name>
        <dbReference type="ChEBI" id="CHEBI:30616"/>
    </ligand>
</feature>
<dbReference type="RefSeq" id="WP_343817427.1">
    <property type="nucleotide sequence ID" value="NZ_BAAAFA010000007.1"/>
</dbReference>
<dbReference type="EMBL" id="BAAAFA010000007">
    <property type="protein sequence ID" value="GAA0818590.1"/>
    <property type="molecule type" value="Genomic_DNA"/>
</dbReference>
<dbReference type="CDD" id="cd03109">
    <property type="entry name" value="DTBS"/>
    <property type="match status" value="1"/>
</dbReference>
<dbReference type="InterPro" id="IPR004472">
    <property type="entry name" value="DTB_synth_BioD"/>
</dbReference>
<dbReference type="Proteomes" id="UP001500021">
    <property type="component" value="Unassembled WGS sequence"/>
</dbReference>
<feature type="binding site" evidence="2">
    <location>
        <position position="16"/>
    </location>
    <ligand>
        <name>Mg(2+)</name>
        <dbReference type="ChEBI" id="CHEBI:18420"/>
    </ligand>
</feature>
<proteinExistence type="inferred from homology"/>
<keyword evidence="2" id="KW-0963">Cytoplasm</keyword>
<comment type="caution">
    <text evidence="2">Lacks conserved residue(s) required for the propagation of feature annotation.</text>
</comment>
<feature type="active site" evidence="2">
    <location>
        <position position="38"/>
    </location>
</feature>
<sequence length="264" mass="28636">MKNIFITATDTDAGKTFVSCAIIHALTQQYHQRVAAYKPVSAGCELINGELVNDDAKWLTHYANCQQSLKQVNPIAFLEPIAPHIAAQKHQQAITVSDLSTHFTQINALNADINLIEGAGGWRLPLIVANSAQGTKNTTQFMADFVKAQKMDVILIVNMKLGCLNHALLTFDAIKADGLNCIAWVANCASETPMSNLAENIESLTQLLPIPKIAQVDFIADAHMNIRAGQGLTFTDKIKIAAESIDVSILLPQHKAEAKSTPKP</sequence>
<dbReference type="NCBIfam" id="TIGR00347">
    <property type="entry name" value="bioD"/>
    <property type="match status" value="1"/>
</dbReference>
<comment type="catalytic activity">
    <reaction evidence="2">
        <text>(7R,8S)-7,8-diammoniononanoate + CO2 + ATP = (4R,5S)-dethiobiotin + ADP + phosphate + 3 H(+)</text>
        <dbReference type="Rhea" id="RHEA:15805"/>
        <dbReference type="ChEBI" id="CHEBI:15378"/>
        <dbReference type="ChEBI" id="CHEBI:16526"/>
        <dbReference type="ChEBI" id="CHEBI:30616"/>
        <dbReference type="ChEBI" id="CHEBI:43474"/>
        <dbReference type="ChEBI" id="CHEBI:149469"/>
        <dbReference type="ChEBI" id="CHEBI:149473"/>
        <dbReference type="ChEBI" id="CHEBI:456216"/>
        <dbReference type="EC" id="6.3.3.3"/>
    </reaction>
</comment>
<comment type="subcellular location">
    <subcellularLocation>
        <location evidence="2">Cytoplasm</location>
    </subcellularLocation>
</comment>
<dbReference type="Pfam" id="PF13500">
    <property type="entry name" value="AAA_26"/>
    <property type="match status" value="1"/>
</dbReference>
<comment type="caution">
    <text evidence="3">The sequence shown here is derived from an EMBL/GenBank/DDBJ whole genome shotgun (WGS) entry which is preliminary data.</text>
</comment>
<keyword evidence="2" id="KW-0436">Ligase</keyword>
<protein>
    <recommendedName>
        <fullName evidence="2">ATP-dependent dethiobiotin synthetase BioD</fullName>
        <ecNumber evidence="2">6.3.3.3</ecNumber>
    </recommendedName>
    <alternativeName>
        <fullName evidence="2">DTB synthetase</fullName>
        <shortName evidence="2">DTBS</shortName>
    </alternativeName>
    <alternativeName>
        <fullName evidence="2">Dethiobiotin synthase</fullName>
    </alternativeName>
</protein>
<keyword evidence="2" id="KW-0460">Magnesium</keyword>
<keyword evidence="2" id="KW-0547">Nucleotide-binding</keyword>
<dbReference type="EC" id="6.3.3.3" evidence="2"/>
<dbReference type="SUPFAM" id="SSF52540">
    <property type="entry name" value="P-loop containing nucleoside triphosphate hydrolases"/>
    <property type="match status" value="1"/>
</dbReference>
<feature type="binding site" evidence="2">
    <location>
        <begin position="117"/>
        <end position="120"/>
    </location>
    <ligand>
        <name>ATP</name>
        <dbReference type="ChEBI" id="CHEBI:30616"/>
    </ligand>
</feature>
<comment type="pathway">
    <text evidence="2">Cofactor biosynthesis; biotin biosynthesis; biotin from 7,8-diaminononanoate: step 1/2.</text>
</comment>
<evidence type="ECO:0000256" key="1">
    <source>
        <dbReference type="ARBA" id="ARBA00022756"/>
    </source>
</evidence>
<keyword evidence="2" id="KW-0479">Metal-binding</keyword>
<dbReference type="InterPro" id="IPR027417">
    <property type="entry name" value="P-loop_NTPase"/>
</dbReference>
<feature type="binding site" evidence="2">
    <location>
        <begin position="12"/>
        <end position="17"/>
    </location>
    <ligand>
        <name>ATP</name>
        <dbReference type="ChEBI" id="CHEBI:30616"/>
    </ligand>
</feature>
<comment type="subunit">
    <text evidence="2">Homodimer.</text>
</comment>
<accession>A0ABP3WI17</accession>
<keyword evidence="2" id="KW-0067">ATP-binding</keyword>
<name>A0ABP3WI17_9GAMM</name>